<feature type="chain" id="PRO_5045299838" evidence="2">
    <location>
        <begin position="25"/>
        <end position="909"/>
    </location>
</feature>
<name>A0ABW2V968_9BACL</name>
<dbReference type="Gene3D" id="2.60.40.1220">
    <property type="match status" value="1"/>
</dbReference>
<evidence type="ECO:0000256" key="2">
    <source>
        <dbReference type="SAM" id="SignalP"/>
    </source>
</evidence>
<evidence type="ECO:0000313" key="4">
    <source>
        <dbReference type="EMBL" id="MFC7751187.1"/>
    </source>
</evidence>
<reference evidence="5" key="1">
    <citation type="journal article" date="2019" name="Int. J. Syst. Evol. Microbiol.">
        <title>The Global Catalogue of Microorganisms (GCM) 10K type strain sequencing project: providing services to taxonomists for standard genome sequencing and annotation.</title>
        <authorList>
            <consortium name="The Broad Institute Genomics Platform"/>
            <consortium name="The Broad Institute Genome Sequencing Center for Infectious Disease"/>
            <person name="Wu L."/>
            <person name="Ma J."/>
        </authorList>
    </citation>
    <scope>NUCLEOTIDE SEQUENCE [LARGE SCALE GENOMIC DNA]</scope>
    <source>
        <strain evidence="5">JCM 18657</strain>
    </source>
</reference>
<comment type="caution">
    <text evidence="4">The sequence shown here is derived from an EMBL/GenBank/DDBJ whole genome shotgun (WGS) entry which is preliminary data.</text>
</comment>
<proteinExistence type="predicted"/>
<keyword evidence="5" id="KW-1185">Reference proteome</keyword>
<gene>
    <name evidence="4" type="ORF">ACFQWB_14805</name>
</gene>
<protein>
    <submittedName>
        <fullName evidence="4">S-layer homology domain-containing protein</fullName>
    </submittedName>
</protein>
<dbReference type="RefSeq" id="WP_170209527.1">
    <property type="nucleotide sequence ID" value="NZ_JBHTGQ010000039.1"/>
</dbReference>
<dbReference type="Pfam" id="PF00395">
    <property type="entry name" value="SLH"/>
    <property type="match status" value="1"/>
</dbReference>
<keyword evidence="1 2" id="KW-0732">Signal</keyword>
<feature type="domain" description="SLH" evidence="3">
    <location>
        <begin position="81"/>
        <end position="146"/>
    </location>
</feature>
<organism evidence="4 5">
    <name type="scientific">Paenibacillus thermoaerophilus</name>
    <dbReference type="NCBI Taxonomy" id="1215385"/>
    <lineage>
        <taxon>Bacteria</taxon>
        <taxon>Bacillati</taxon>
        <taxon>Bacillota</taxon>
        <taxon>Bacilli</taxon>
        <taxon>Bacillales</taxon>
        <taxon>Paenibacillaceae</taxon>
        <taxon>Paenibacillus</taxon>
    </lineage>
</organism>
<evidence type="ECO:0000256" key="1">
    <source>
        <dbReference type="ARBA" id="ARBA00022729"/>
    </source>
</evidence>
<dbReference type="PROSITE" id="PS51272">
    <property type="entry name" value="SLH"/>
    <property type="match status" value="1"/>
</dbReference>
<dbReference type="InterPro" id="IPR014755">
    <property type="entry name" value="Cu-Rt/internalin_Ig-like"/>
</dbReference>
<evidence type="ECO:0000259" key="3">
    <source>
        <dbReference type="PROSITE" id="PS51272"/>
    </source>
</evidence>
<dbReference type="EMBL" id="JBHTGQ010000039">
    <property type="protein sequence ID" value="MFC7751187.1"/>
    <property type="molecule type" value="Genomic_DNA"/>
</dbReference>
<dbReference type="Proteomes" id="UP001596528">
    <property type="component" value="Unassembled WGS sequence"/>
</dbReference>
<feature type="signal peptide" evidence="2">
    <location>
        <begin position="1"/>
        <end position="24"/>
    </location>
</feature>
<evidence type="ECO:0000313" key="5">
    <source>
        <dbReference type="Proteomes" id="UP001596528"/>
    </source>
</evidence>
<sequence length="909" mass="96098">MKKGLSAVLAASLAFSAFGSVAFAADSTKDLTALEKFQELVKEGIFDPEGAGNGADLEALTTRAQIAKILVKLLRANEDASAEKFDDVEADDWFAGYVGALQKAKLIDGVSDEPPLFAPNDNVTIEQFAKLVAIALDLDIDANAEVEGEVSEWAKGYVAAVVKAGYLAPQEDYTAEATREVLVTSAFAANEIIKEIEEAKNATKISSFAAVGAKKLEVKFSKAVDKSKATISVKKGTIPVNIAKTTFSEDNKSAVIETVSNLTKGEYTVTVSGVEATALEAKVSVEDEKVTKIEFIGDKAPLSRGDDKVITAKLKVYNQYNEDVTKSQVNNNQIQVNSGYQTTTVSNDGTVTITSLTPFMIDTKVAVSAVHKTTGTYASATYTVATKAQVASLAFDKLYNANGKTEIEVGSSETFYLLLNAKDQFGNTVTTDTYLEQDTVVNVTNTSVISVNGLAATGQADYEELTIDGVKYAALKLTAPSKSGTSQVFVYSKATGQSASFEVTVKDSSKIDTLTLEAPDLVVGGETVELPYTALDQFGKDVTSLNGFTDLNVSVTQGTYSFEKDYVNNKVKFKYTAPSVTEATTVYMTVQTKTYKFVQLQLTVQPNKKPQVISGVDELKYALAPGATTTISRDKIKVLDQYGRTKTLANFAGYEVQISKDNANVEFDGSASSTATVDAATTSVKLKGSATANGSTNFTLKLVNEATGETVANSEYTFSARTVKRTDITGYEVADIAKLYANGNTAHAKALDVVGLLADGTKVAIPDGDTSYYNVTTVGVAYDSVNDTVYAPASLFTASESNTEKSFKVIIHGSTNNGAQVIEKTVVASNVGPAATTLTLRNQDNDIIVSQGEGYVTVAAGDARNARSDASGALVGTGNDATGVGSGYSYTITAVAANGNSIVFKVIVQ</sequence>
<accession>A0ABW2V968</accession>
<dbReference type="InterPro" id="IPR001119">
    <property type="entry name" value="SLH_dom"/>
</dbReference>